<dbReference type="PROSITE" id="PS51866">
    <property type="entry name" value="MOP"/>
    <property type="match status" value="1"/>
</dbReference>
<keyword evidence="1 2" id="KW-0500">Molybdenum</keyword>
<dbReference type="Proteomes" id="UP001370100">
    <property type="component" value="Unassembled WGS sequence"/>
</dbReference>
<dbReference type="InterPro" id="IPR041657">
    <property type="entry name" value="HTH_17"/>
</dbReference>
<evidence type="ECO:0000256" key="1">
    <source>
        <dbReference type="ARBA" id="ARBA00022505"/>
    </source>
</evidence>
<protein>
    <submittedName>
        <fullName evidence="4">TOBE domain-containing protein</fullName>
    </submittedName>
</protein>
<reference evidence="4 5" key="1">
    <citation type="submission" date="2024-03" db="EMBL/GenBank/DDBJ databases">
        <title>Actinomycetospora sp. OC33-EN06, a novel actinomycete isolated from wild orchid (Aerides multiflora).</title>
        <authorList>
            <person name="Suriyachadkun C."/>
        </authorList>
    </citation>
    <scope>NUCLEOTIDE SEQUENCE [LARGE SCALE GENOMIC DNA]</scope>
    <source>
        <strain evidence="4 5">OC33-EN06</strain>
    </source>
</reference>
<evidence type="ECO:0000313" key="4">
    <source>
        <dbReference type="EMBL" id="MEJ2889477.1"/>
    </source>
</evidence>
<dbReference type="Gene3D" id="2.40.50.100">
    <property type="match status" value="1"/>
</dbReference>
<organism evidence="4 5">
    <name type="scientific">Actinomycetospora aeridis</name>
    <dbReference type="NCBI Taxonomy" id="3129231"/>
    <lineage>
        <taxon>Bacteria</taxon>
        <taxon>Bacillati</taxon>
        <taxon>Actinomycetota</taxon>
        <taxon>Actinomycetes</taxon>
        <taxon>Pseudonocardiales</taxon>
        <taxon>Pseudonocardiaceae</taxon>
        <taxon>Actinomycetospora</taxon>
    </lineage>
</organism>
<keyword evidence="5" id="KW-1185">Reference proteome</keyword>
<dbReference type="InterPro" id="IPR008995">
    <property type="entry name" value="Mo/tungstate-bd_C_term_dom"/>
</dbReference>
<gene>
    <name evidence="4" type="ORF">WCD41_23660</name>
</gene>
<name>A0ABU8NC49_9PSEU</name>
<dbReference type="InterPro" id="IPR004606">
    <property type="entry name" value="Mop_domain"/>
</dbReference>
<dbReference type="InterPro" id="IPR005116">
    <property type="entry name" value="Transp-assoc_OB_typ1"/>
</dbReference>
<evidence type="ECO:0000313" key="5">
    <source>
        <dbReference type="Proteomes" id="UP001370100"/>
    </source>
</evidence>
<comment type="caution">
    <text evidence="4">The sequence shown here is derived from an EMBL/GenBank/DDBJ whole genome shotgun (WGS) entry which is preliminary data.</text>
</comment>
<accession>A0ABU8NC49</accession>
<feature type="domain" description="Mop" evidence="3">
    <location>
        <begin position="63"/>
        <end position="128"/>
    </location>
</feature>
<evidence type="ECO:0000256" key="2">
    <source>
        <dbReference type="PROSITE-ProRule" id="PRU01213"/>
    </source>
</evidence>
<evidence type="ECO:0000259" key="3">
    <source>
        <dbReference type="PROSITE" id="PS51866"/>
    </source>
</evidence>
<dbReference type="Pfam" id="PF12728">
    <property type="entry name" value="HTH_17"/>
    <property type="match status" value="1"/>
</dbReference>
<sequence>MPTYRMAEAANLLGISDDTMRRLVESEGMAGQDASGRRVVDGADLAALAQRRAHQVEDPSGVRRSARNRLVGLVTSVTSDKVMSQVELQCGPARIVSLMSTEAVEELDLKPGDLAVAVIKSTMVTVETPR</sequence>
<dbReference type="EMBL" id="JBBEGL010000007">
    <property type="protein sequence ID" value="MEJ2889477.1"/>
    <property type="molecule type" value="Genomic_DNA"/>
</dbReference>
<dbReference type="InterPro" id="IPR009061">
    <property type="entry name" value="DNA-bd_dom_put_sf"/>
</dbReference>
<dbReference type="Pfam" id="PF03459">
    <property type="entry name" value="TOBE"/>
    <property type="match status" value="1"/>
</dbReference>
<dbReference type="SUPFAM" id="SSF46955">
    <property type="entry name" value="Putative DNA-binding domain"/>
    <property type="match status" value="1"/>
</dbReference>
<proteinExistence type="predicted"/>
<dbReference type="SUPFAM" id="SSF50331">
    <property type="entry name" value="MOP-like"/>
    <property type="match status" value="1"/>
</dbReference>